<evidence type="ECO:0000256" key="1">
    <source>
        <dbReference type="ARBA" id="ARBA00001933"/>
    </source>
</evidence>
<dbReference type="PANTHER" id="PTHR42790">
    <property type="entry name" value="AMINOTRANSFERASE"/>
    <property type="match status" value="1"/>
</dbReference>
<feature type="domain" description="Aminotransferase class I/classII large" evidence="7">
    <location>
        <begin position="118"/>
        <end position="471"/>
    </location>
</feature>
<keyword evidence="9" id="KW-1185">Reference proteome</keyword>
<evidence type="ECO:0000313" key="8">
    <source>
        <dbReference type="EMBL" id="KAH7027493.1"/>
    </source>
</evidence>
<dbReference type="Pfam" id="PF00155">
    <property type="entry name" value="Aminotran_1_2"/>
    <property type="match status" value="1"/>
</dbReference>
<evidence type="ECO:0000256" key="2">
    <source>
        <dbReference type="ARBA" id="ARBA00007441"/>
    </source>
</evidence>
<gene>
    <name evidence="8" type="ORF">B0I36DRAFT_246346</name>
</gene>
<dbReference type="OrthoDB" id="691673at2759"/>
<dbReference type="GO" id="GO:0006571">
    <property type="term" value="P:tyrosine biosynthetic process"/>
    <property type="evidence" value="ECO:0007669"/>
    <property type="project" value="TreeGrafter"/>
</dbReference>
<dbReference type="GO" id="GO:0030170">
    <property type="term" value="F:pyridoxal phosphate binding"/>
    <property type="evidence" value="ECO:0007669"/>
    <property type="project" value="InterPro"/>
</dbReference>
<feature type="compositionally biased region" description="Low complexity" evidence="6">
    <location>
        <begin position="34"/>
        <end position="54"/>
    </location>
</feature>
<dbReference type="GO" id="GO:0009074">
    <property type="term" value="P:aromatic amino acid family catabolic process"/>
    <property type="evidence" value="ECO:0007669"/>
    <property type="project" value="TreeGrafter"/>
</dbReference>
<evidence type="ECO:0000256" key="3">
    <source>
        <dbReference type="ARBA" id="ARBA00022576"/>
    </source>
</evidence>
<dbReference type="GO" id="GO:0008793">
    <property type="term" value="F:aromatic-amino-acid transaminase activity"/>
    <property type="evidence" value="ECO:0007669"/>
    <property type="project" value="TreeGrafter"/>
</dbReference>
<proteinExistence type="inferred from homology"/>
<reference evidence="8" key="1">
    <citation type="journal article" date="2021" name="Nat. Commun.">
        <title>Genetic determinants of endophytism in the Arabidopsis root mycobiome.</title>
        <authorList>
            <person name="Mesny F."/>
            <person name="Miyauchi S."/>
            <person name="Thiergart T."/>
            <person name="Pickel B."/>
            <person name="Atanasova L."/>
            <person name="Karlsson M."/>
            <person name="Huettel B."/>
            <person name="Barry K.W."/>
            <person name="Haridas S."/>
            <person name="Chen C."/>
            <person name="Bauer D."/>
            <person name="Andreopoulos W."/>
            <person name="Pangilinan J."/>
            <person name="LaButti K."/>
            <person name="Riley R."/>
            <person name="Lipzen A."/>
            <person name="Clum A."/>
            <person name="Drula E."/>
            <person name="Henrissat B."/>
            <person name="Kohler A."/>
            <person name="Grigoriev I.V."/>
            <person name="Martin F.M."/>
            <person name="Hacquard S."/>
        </authorList>
    </citation>
    <scope>NUCLEOTIDE SEQUENCE</scope>
    <source>
        <strain evidence="8">MPI-CAGE-CH-0230</strain>
    </source>
</reference>
<evidence type="ECO:0000313" key="9">
    <source>
        <dbReference type="Proteomes" id="UP000756346"/>
    </source>
</evidence>
<dbReference type="RefSeq" id="XP_046010292.1">
    <property type="nucleotide sequence ID" value="XM_046150225.1"/>
</dbReference>
<evidence type="ECO:0000256" key="5">
    <source>
        <dbReference type="ARBA" id="ARBA00022898"/>
    </source>
</evidence>
<comment type="caution">
    <text evidence="8">The sequence shown here is derived from an EMBL/GenBank/DDBJ whole genome shotgun (WGS) entry which is preliminary data.</text>
</comment>
<dbReference type="GeneID" id="70179771"/>
<dbReference type="PANTHER" id="PTHR42790:SF21">
    <property type="entry name" value="AROMATIC_AMINOADIPATE AMINOTRANSFERASE 1"/>
    <property type="match status" value="1"/>
</dbReference>
<evidence type="ECO:0000256" key="4">
    <source>
        <dbReference type="ARBA" id="ARBA00022679"/>
    </source>
</evidence>
<comment type="cofactor">
    <cofactor evidence="1">
        <name>pyridoxal 5'-phosphate</name>
        <dbReference type="ChEBI" id="CHEBI:597326"/>
    </cofactor>
</comment>
<dbReference type="EMBL" id="JAGTJQ010000007">
    <property type="protein sequence ID" value="KAH7027493.1"/>
    <property type="molecule type" value="Genomic_DNA"/>
</dbReference>
<dbReference type="SUPFAM" id="SSF53383">
    <property type="entry name" value="PLP-dependent transferases"/>
    <property type="match status" value="1"/>
</dbReference>
<dbReference type="InterPro" id="IPR015424">
    <property type="entry name" value="PyrdxlP-dep_Trfase"/>
</dbReference>
<dbReference type="InterPro" id="IPR004839">
    <property type="entry name" value="Aminotransferase_I/II_large"/>
</dbReference>
<dbReference type="AlphaFoldDB" id="A0A9P8Y0D5"/>
<sequence length="482" mass="53249">MDLALPAKDYGGVDIGRRNGNAATEVVVGKYDASHASSPAEATEASGTTTGSAENDGRPALPTEKQQQQEDLLQKNIYDLSIAQNYSQSVGAAQLLRWVTEHTQLISNPPYADWRCSLTIGSTGALEQAFRMLCEGNHNGGRGDVILTEEFSFATALETARPLGIGVSGVPMDDEGLLPKAMDEILTGWTDGRKPTVLYTVPSGQNPTGATQGEQRRREIYAVCRKHDVYIIEDEPYYFLHMPPFQKQGISEKAGNAAQQDQDIDAFVQSLPPTYLSLDLDGRVMRLDSFSKNLIPGSRLGWVTASQQMVEQYLRHAECNSQGPSGLSQLIVQKLVDETWGHDGFLRWLLHLRDEYTVRRDVLLDACNRQLGVLRCSDGNAGNDALVKWTVPRAGMFLWLQVNHAAHPDASTKSVVEIEEEIYNACIDKGVLVCRGSWFRADPSKPLPGMYFRTTYAASTEENMVKGIERFGQAIRDSFRLS</sequence>
<comment type="similarity">
    <text evidence="2">Belongs to the class-I pyridoxal-phosphate-dependent aminotransferase family.</text>
</comment>
<keyword evidence="3" id="KW-0032">Aminotransferase</keyword>
<dbReference type="CDD" id="cd00609">
    <property type="entry name" value="AAT_like"/>
    <property type="match status" value="1"/>
</dbReference>
<dbReference type="InterPro" id="IPR015421">
    <property type="entry name" value="PyrdxlP-dep_Trfase_major"/>
</dbReference>
<accession>A0A9P8Y0D5</accession>
<keyword evidence="4 8" id="KW-0808">Transferase</keyword>
<protein>
    <submittedName>
        <fullName evidence="8">Pyridoxal phosphate-dependent transferase</fullName>
    </submittedName>
</protein>
<evidence type="ECO:0000259" key="7">
    <source>
        <dbReference type="Pfam" id="PF00155"/>
    </source>
</evidence>
<dbReference type="GO" id="GO:0047536">
    <property type="term" value="F:2-aminoadipate transaminase activity"/>
    <property type="evidence" value="ECO:0007669"/>
    <property type="project" value="TreeGrafter"/>
</dbReference>
<name>A0A9P8Y0D5_9PEZI</name>
<dbReference type="GO" id="GO:0019878">
    <property type="term" value="P:lysine biosynthetic process via aminoadipic acid"/>
    <property type="evidence" value="ECO:0007669"/>
    <property type="project" value="TreeGrafter"/>
</dbReference>
<dbReference type="Gene3D" id="3.40.640.10">
    <property type="entry name" value="Type I PLP-dependent aspartate aminotransferase-like (Major domain)"/>
    <property type="match status" value="1"/>
</dbReference>
<keyword evidence="5" id="KW-0663">Pyridoxal phosphate</keyword>
<feature type="region of interest" description="Disordered" evidence="6">
    <location>
        <begin position="32"/>
        <end position="69"/>
    </location>
</feature>
<evidence type="ECO:0000256" key="6">
    <source>
        <dbReference type="SAM" id="MobiDB-lite"/>
    </source>
</evidence>
<dbReference type="InterPro" id="IPR050859">
    <property type="entry name" value="Class-I_PLP-dep_aminotransf"/>
</dbReference>
<organism evidence="8 9">
    <name type="scientific">Microdochium trichocladiopsis</name>
    <dbReference type="NCBI Taxonomy" id="1682393"/>
    <lineage>
        <taxon>Eukaryota</taxon>
        <taxon>Fungi</taxon>
        <taxon>Dikarya</taxon>
        <taxon>Ascomycota</taxon>
        <taxon>Pezizomycotina</taxon>
        <taxon>Sordariomycetes</taxon>
        <taxon>Xylariomycetidae</taxon>
        <taxon>Xylariales</taxon>
        <taxon>Microdochiaceae</taxon>
        <taxon>Microdochium</taxon>
    </lineage>
</organism>
<dbReference type="Proteomes" id="UP000756346">
    <property type="component" value="Unassembled WGS sequence"/>
</dbReference>